<proteinExistence type="predicted"/>
<protein>
    <submittedName>
        <fullName evidence="1">Uncharacterized protein</fullName>
    </submittedName>
</protein>
<name>A0A845GAY5_9BURK</name>
<gene>
    <name evidence="1" type="ORF">GTP91_25995</name>
</gene>
<dbReference type="AlphaFoldDB" id="A0A845GAY5"/>
<organism evidence="1 2">
    <name type="scientific">Duganella vulcania</name>
    <dbReference type="NCBI Taxonomy" id="2692166"/>
    <lineage>
        <taxon>Bacteria</taxon>
        <taxon>Pseudomonadati</taxon>
        <taxon>Pseudomonadota</taxon>
        <taxon>Betaproteobacteria</taxon>
        <taxon>Burkholderiales</taxon>
        <taxon>Oxalobacteraceae</taxon>
        <taxon>Telluria group</taxon>
        <taxon>Duganella</taxon>
    </lineage>
</organism>
<accession>A0A845GAY5</accession>
<reference evidence="1 2" key="1">
    <citation type="submission" date="2020-01" db="EMBL/GenBank/DDBJ databases">
        <title>Novel species isolated from a subtropical stream in China.</title>
        <authorList>
            <person name="Lu H."/>
        </authorList>
    </citation>
    <scope>NUCLEOTIDE SEQUENCE [LARGE SCALE GENOMIC DNA]</scope>
    <source>
        <strain evidence="1 2">FT82W</strain>
    </source>
</reference>
<comment type="caution">
    <text evidence="1">The sequence shown here is derived from an EMBL/GenBank/DDBJ whole genome shotgun (WGS) entry which is preliminary data.</text>
</comment>
<dbReference type="Proteomes" id="UP000470302">
    <property type="component" value="Unassembled WGS sequence"/>
</dbReference>
<evidence type="ECO:0000313" key="1">
    <source>
        <dbReference type="EMBL" id="MYM90612.1"/>
    </source>
</evidence>
<dbReference type="EMBL" id="WWCW01000130">
    <property type="protein sequence ID" value="MYM90612.1"/>
    <property type="molecule type" value="Genomic_DNA"/>
</dbReference>
<sequence length="286" mass="32504">MRQAEDHLRIANESAQIAAKSTVLETRLSRLDVANDHLAQLKSLAANYPRITITRLAQFELDIKKIEAEVREQAMLHPSQRDGLHDGWVYCAQLRFQTPLEFLRQHGNEQNDKTLCPDDLPCEYGSWLPKLKSFRAMGIEIDEPPHFMASPVGPIPRDGGDYLKFLIAIRTAAEAEGTIQQRRDAIEAQVARPQWAQFTAHPGHYVDQICDYFFPTFLSTVTALPRKTVTAMAEVAMDTPERIELASDEQLLKFKGIGPALLLKLRTRCAEITTHRNEPWLDLVHR</sequence>
<evidence type="ECO:0000313" key="2">
    <source>
        <dbReference type="Proteomes" id="UP000470302"/>
    </source>
</evidence>